<feature type="compositionally biased region" description="Basic and acidic residues" evidence="9">
    <location>
        <begin position="47"/>
        <end position="72"/>
    </location>
</feature>
<evidence type="ECO:0000313" key="12">
    <source>
        <dbReference type="Proteomes" id="UP000777438"/>
    </source>
</evidence>
<feature type="compositionally biased region" description="Basic and acidic residues" evidence="9">
    <location>
        <begin position="336"/>
        <end position="358"/>
    </location>
</feature>
<keyword evidence="8" id="KW-0256">Endoplasmic reticulum</keyword>
<evidence type="ECO:0000256" key="4">
    <source>
        <dbReference type="ARBA" id="ARBA00022692"/>
    </source>
</evidence>
<feature type="transmembrane region" description="Helical" evidence="8">
    <location>
        <begin position="206"/>
        <end position="225"/>
    </location>
</feature>
<evidence type="ECO:0000256" key="1">
    <source>
        <dbReference type="ARBA" id="ARBA00004141"/>
    </source>
</evidence>
<dbReference type="SUPFAM" id="SSF161111">
    <property type="entry name" value="Cation efflux protein transmembrane domain-like"/>
    <property type="match status" value="1"/>
</dbReference>
<evidence type="ECO:0000256" key="9">
    <source>
        <dbReference type="SAM" id="MobiDB-lite"/>
    </source>
</evidence>
<dbReference type="InterPro" id="IPR045316">
    <property type="entry name" value="Msc2-like"/>
</dbReference>
<feature type="compositionally biased region" description="Basic and acidic residues" evidence="9">
    <location>
        <begin position="142"/>
        <end position="154"/>
    </location>
</feature>
<feature type="region of interest" description="Disordered" evidence="9">
    <location>
        <begin position="1"/>
        <end position="30"/>
    </location>
</feature>
<evidence type="ECO:0000256" key="3">
    <source>
        <dbReference type="ARBA" id="ARBA00022448"/>
    </source>
</evidence>
<dbReference type="PANTHER" id="PTHR45755">
    <property type="match status" value="1"/>
</dbReference>
<evidence type="ECO:0000256" key="7">
    <source>
        <dbReference type="ARBA" id="ARBA00023136"/>
    </source>
</evidence>
<evidence type="ECO:0000259" key="10">
    <source>
        <dbReference type="Pfam" id="PF01545"/>
    </source>
</evidence>
<keyword evidence="5 8" id="KW-1133">Transmembrane helix</keyword>
<evidence type="ECO:0000256" key="5">
    <source>
        <dbReference type="ARBA" id="ARBA00022989"/>
    </source>
</evidence>
<dbReference type="GO" id="GO:0005794">
    <property type="term" value="C:Golgi apparatus"/>
    <property type="evidence" value="ECO:0007669"/>
    <property type="project" value="TreeGrafter"/>
</dbReference>
<keyword evidence="4 8" id="KW-0812">Transmembrane</keyword>
<evidence type="ECO:0000256" key="6">
    <source>
        <dbReference type="ARBA" id="ARBA00023065"/>
    </source>
</evidence>
<keyword evidence="12" id="KW-1185">Reference proteome</keyword>
<evidence type="ECO:0000313" key="11">
    <source>
        <dbReference type="EMBL" id="KAH6895364.1"/>
    </source>
</evidence>
<feature type="domain" description="Cation efflux protein transmembrane" evidence="10">
    <location>
        <begin position="206"/>
        <end position="435"/>
    </location>
</feature>
<dbReference type="GO" id="GO:0006882">
    <property type="term" value="P:intracellular zinc ion homeostasis"/>
    <property type="evidence" value="ECO:0007669"/>
    <property type="project" value="InterPro"/>
</dbReference>
<comment type="similarity">
    <text evidence="2 8">Belongs to the cation diffusion facilitator (CDF) transporter (TC 2.A.4) family. SLC30A subfamily.</text>
</comment>
<dbReference type="GO" id="GO:0031410">
    <property type="term" value="C:cytoplasmic vesicle"/>
    <property type="evidence" value="ECO:0007669"/>
    <property type="project" value="TreeGrafter"/>
</dbReference>
<organism evidence="11 12">
    <name type="scientific">Thelonectria olida</name>
    <dbReference type="NCBI Taxonomy" id="1576542"/>
    <lineage>
        <taxon>Eukaryota</taxon>
        <taxon>Fungi</taxon>
        <taxon>Dikarya</taxon>
        <taxon>Ascomycota</taxon>
        <taxon>Pezizomycotina</taxon>
        <taxon>Sordariomycetes</taxon>
        <taxon>Hypocreomycetidae</taxon>
        <taxon>Hypocreales</taxon>
        <taxon>Nectriaceae</taxon>
        <taxon>Thelonectria</taxon>
    </lineage>
</organism>
<dbReference type="EMBL" id="JAGPYM010000004">
    <property type="protein sequence ID" value="KAH6895364.1"/>
    <property type="molecule type" value="Genomic_DNA"/>
</dbReference>
<dbReference type="GO" id="GO:0005789">
    <property type="term" value="C:endoplasmic reticulum membrane"/>
    <property type="evidence" value="ECO:0007669"/>
    <property type="project" value="UniProtKB-SubCell"/>
</dbReference>
<dbReference type="PANTHER" id="PTHR45755:SF4">
    <property type="entry name" value="ZINC TRANSPORTER 7"/>
    <property type="match status" value="1"/>
</dbReference>
<evidence type="ECO:0000256" key="8">
    <source>
        <dbReference type="RuleBase" id="RU369017"/>
    </source>
</evidence>
<comment type="caution">
    <text evidence="11">The sequence shown here is derived from an EMBL/GenBank/DDBJ whole genome shotgun (WGS) entry which is preliminary data.</text>
</comment>
<dbReference type="Pfam" id="PF01545">
    <property type="entry name" value="Cation_efflux"/>
    <property type="match status" value="1"/>
</dbReference>
<accession>A0A9P8WE13</accession>
<feature type="region of interest" description="Disordered" evidence="9">
    <location>
        <begin position="334"/>
        <end position="367"/>
    </location>
</feature>
<feature type="region of interest" description="Disordered" evidence="9">
    <location>
        <begin position="45"/>
        <end position="172"/>
    </location>
</feature>
<dbReference type="GO" id="GO:1904257">
    <property type="term" value="P:zinc ion import into Golgi lumen"/>
    <property type="evidence" value="ECO:0007669"/>
    <property type="project" value="TreeGrafter"/>
</dbReference>
<dbReference type="InterPro" id="IPR058533">
    <property type="entry name" value="Cation_efflux_TM"/>
</dbReference>
<comment type="subcellular location">
    <subcellularLocation>
        <location evidence="8">Endoplasmic reticulum membrane</location>
        <topology evidence="8">Multi-pass membrane protein</topology>
    </subcellularLocation>
    <subcellularLocation>
        <location evidence="1">Membrane</location>
        <topology evidence="1">Multi-pass membrane protein</topology>
    </subcellularLocation>
</comment>
<sequence length="549" mass="60635">MASSYALPTSALPHVHQSHKHAHAPSNSQTSLNALRTMSTNSIPLRSELDSHGHGHDHSHDHDHDHDHEHGHSSSMPYFHGGRTRGHSRSHTSNATAMHPREKLPPPALNTLDGWTQEKTPGGKSILSPGPETATAPYSPPDFHDHHHDHDQDHHHHSHDHGHFHAHDHEHENSSKRSLFTRMLLPYTARFPIINAIMIEKDSRRIFYFMALNFSFMTVQAFYGYVTDSLGLLSDSIHMFFDCVALMVGLLAAVLSKWPRSQRFPYGFGKIETLSGFANGILLMLLSVEIAFEAFERLWEGTQTKRLGELFVVSTLGLLVNLVGMMAFGHHHHGGHDHGHDHGHSHSHGHDHDHDHGHSHGGCGGHSHGHDNENMHGIYLHILADMLGSVSVIVSTVLTSFWGWAGWDPLASCLIAVLIFLSSKPLVISSAKRLLLSIPEDTEYNLRNSLGGILNQRGVVGYATPKFWRDDHSASATGGKLLGVVHVVAARGAALEDVRDRVREYLLKEGMDIVVQVEREGDTSCWCNRRGNGSTQAPTPTSLAAAKAI</sequence>
<reference evidence="11 12" key="1">
    <citation type="journal article" date="2021" name="Nat. Commun.">
        <title>Genetic determinants of endophytism in the Arabidopsis root mycobiome.</title>
        <authorList>
            <person name="Mesny F."/>
            <person name="Miyauchi S."/>
            <person name="Thiergart T."/>
            <person name="Pickel B."/>
            <person name="Atanasova L."/>
            <person name="Karlsson M."/>
            <person name="Huettel B."/>
            <person name="Barry K.W."/>
            <person name="Haridas S."/>
            <person name="Chen C."/>
            <person name="Bauer D."/>
            <person name="Andreopoulos W."/>
            <person name="Pangilinan J."/>
            <person name="LaButti K."/>
            <person name="Riley R."/>
            <person name="Lipzen A."/>
            <person name="Clum A."/>
            <person name="Drula E."/>
            <person name="Henrissat B."/>
            <person name="Kohler A."/>
            <person name="Grigoriev I.V."/>
            <person name="Martin F.M."/>
            <person name="Hacquard S."/>
        </authorList>
    </citation>
    <scope>NUCLEOTIDE SEQUENCE [LARGE SCALE GENOMIC DNA]</scope>
    <source>
        <strain evidence="11 12">MPI-CAGE-CH-0241</strain>
    </source>
</reference>
<keyword evidence="6 8" id="KW-0406">Ion transport</keyword>
<gene>
    <name evidence="11" type="ORF">B0T10DRAFT_213837</name>
</gene>
<dbReference type="InterPro" id="IPR002524">
    <property type="entry name" value="Cation_efflux"/>
</dbReference>
<evidence type="ECO:0000256" key="2">
    <source>
        <dbReference type="ARBA" id="ARBA00008873"/>
    </source>
</evidence>
<protein>
    <recommendedName>
        <fullName evidence="8">Zinc transporter</fullName>
    </recommendedName>
</protein>
<dbReference type="GO" id="GO:0005385">
    <property type="term" value="F:zinc ion transmembrane transporter activity"/>
    <property type="evidence" value="ECO:0007669"/>
    <property type="project" value="UniProtKB-UniRule"/>
</dbReference>
<feature type="transmembrane region" description="Helical" evidence="8">
    <location>
        <begin position="307"/>
        <end position="328"/>
    </location>
</feature>
<proteinExistence type="inferred from homology"/>
<keyword evidence="3 8" id="KW-0813">Transport</keyword>
<feature type="transmembrane region" description="Helical" evidence="8">
    <location>
        <begin position="409"/>
        <end position="427"/>
    </location>
</feature>
<dbReference type="Proteomes" id="UP000777438">
    <property type="component" value="Unassembled WGS sequence"/>
</dbReference>
<feature type="transmembrane region" description="Helical" evidence="8">
    <location>
        <begin position="237"/>
        <end position="255"/>
    </location>
</feature>
<feature type="compositionally biased region" description="Basic and acidic residues" evidence="9">
    <location>
        <begin position="161"/>
        <end position="172"/>
    </location>
</feature>
<dbReference type="FunFam" id="1.20.1510.10:FF:000014">
    <property type="entry name" value="Cation efflux protein/ zinc transporter"/>
    <property type="match status" value="1"/>
</dbReference>
<comment type="function">
    <text evidence="8">Functions as a zinc transporter.</text>
</comment>
<dbReference type="AlphaFoldDB" id="A0A9P8WE13"/>
<dbReference type="OrthoDB" id="78669at2759"/>
<dbReference type="InterPro" id="IPR027469">
    <property type="entry name" value="Cation_efflux_TMD_sf"/>
</dbReference>
<keyword evidence="7 8" id="KW-0472">Membrane</keyword>
<name>A0A9P8WE13_9HYPO</name>
<dbReference type="Gene3D" id="1.20.1510.10">
    <property type="entry name" value="Cation efflux protein transmembrane domain"/>
    <property type="match status" value="1"/>
</dbReference>
<dbReference type="NCBIfam" id="TIGR01297">
    <property type="entry name" value="CDF"/>
    <property type="match status" value="1"/>
</dbReference>
<comment type="caution">
    <text evidence="8">Lacks conserved residue(s) required for the propagation of feature annotation.</text>
</comment>